<evidence type="ECO:0000256" key="3">
    <source>
        <dbReference type="RuleBase" id="RU362040"/>
    </source>
</evidence>
<name>G8YRY1_PICSO</name>
<dbReference type="OrthoDB" id="10258130at2759"/>
<dbReference type="eggNOG" id="KOG3325">
    <property type="taxonomic scope" value="Eukaryota"/>
</dbReference>
<evidence type="ECO:0000256" key="4">
    <source>
        <dbReference type="SAM" id="MobiDB-lite"/>
    </source>
</evidence>
<feature type="region of interest" description="Disordered" evidence="4">
    <location>
        <begin position="171"/>
        <end position="255"/>
    </location>
</feature>
<dbReference type="Proteomes" id="UP000005222">
    <property type="component" value="Chromosome C"/>
</dbReference>
<proteinExistence type="inferred from homology"/>
<dbReference type="SUPFAM" id="SSF56300">
    <property type="entry name" value="Metallo-dependent phosphatases"/>
    <property type="match status" value="1"/>
</dbReference>
<reference evidence="6 7" key="1">
    <citation type="journal article" date="2012" name="G3 (Bethesda)">
        <title>Pichia sorbitophila, an interspecies yeast hybrid reveals early steps of genome resolution following polyploidization.</title>
        <authorList>
            <person name="Leh Louis V."/>
            <person name="Despons L."/>
            <person name="Friedrich A."/>
            <person name="Martin T."/>
            <person name="Durrens P."/>
            <person name="Casaregola S."/>
            <person name="Neuveglise C."/>
            <person name="Fairhead C."/>
            <person name="Marck C."/>
            <person name="Cruz J.A."/>
            <person name="Straub M.L."/>
            <person name="Kugler V."/>
            <person name="Sacerdot C."/>
            <person name="Uzunov Z."/>
            <person name="Thierry A."/>
            <person name="Weiss S."/>
            <person name="Bleykasten C."/>
            <person name="De Montigny J."/>
            <person name="Jacques N."/>
            <person name="Jung P."/>
            <person name="Lemaire M."/>
            <person name="Mallet S."/>
            <person name="Morel G."/>
            <person name="Richard G.F."/>
            <person name="Sarkar A."/>
            <person name="Savel G."/>
            <person name="Schacherer J."/>
            <person name="Seret M.L."/>
            <person name="Talla E."/>
            <person name="Samson G."/>
            <person name="Jubin C."/>
            <person name="Poulain J."/>
            <person name="Vacherie B."/>
            <person name="Barbe V."/>
            <person name="Pelletier E."/>
            <person name="Sherman D.J."/>
            <person name="Westhof E."/>
            <person name="Weissenbach J."/>
            <person name="Baret P.V."/>
            <person name="Wincker P."/>
            <person name="Gaillardin C."/>
            <person name="Dujon B."/>
            <person name="Souciet J.L."/>
        </authorList>
    </citation>
    <scope>NUCLEOTIDE SEQUENCE [LARGE SCALE GENOMIC DNA]</scope>
    <source>
        <strain evidence="7">ATCC MYA-4447 / BCRC 22081 / CBS 7064 / NBRC 10061 / NRRL Y-12695</strain>
    </source>
</reference>
<gene>
    <name evidence="6" type="primary">Piso0_000939</name>
    <name evidence="6" type="ORF">GNLVRS01_PISO0C07350g</name>
</gene>
<dbReference type="HOGENOM" id="CLU_063749_0_0_1"/>
<accession>G8YRY1</accession>
<evidence type="ECO:0000313" key="6">
    <source>
        <dbReference type="EMBL" id="CCE78318.1"/>
    </source>
</evidence>
<dbReference type="AlphaFoldDB" id="G8YRY1"/>
<dbReference type="PANTHER" id="PTHR11124">
    <property type="entry name" value="VACUOLAR SORTING PROTEIN VPS29"/>
    <property type="match status" value="1"/>
</dbReference>
<dbReference type="EMBL" id="FO082057">
    <property type="protein sequence ID" value="CCE78318.1"/>
    <property type="molecule type" value="Genomic_DNA"/>
</dbReference>
<dbReference type="OMA" id="IGCCNGY"/>
<comment type="similarity">
    <text evidence="1 3">Belongs to the VPS29 family.</text>
</comment>
<sequence>MLTLVIGDIFIPDRALSIPTKFKKLLCPNPKSVPHNSKISEVICLGNIINSFDTLKFLYNLSPTLHIVRGEFDNTSIIQQQLTTLSNNETQIPFFKVIRLENLNVGFTSGHQIIPKSDPLALLTLARELDVDVLIWGGTHKVEAYILDGKFFINPGSVTGAFNFDWPDFEEQTREESNAVSGDEIGGSEEKGDSKESEESEKTKEDNASEAKKSPKGEDGPSTKEENDNHQEEKQSEKTEEKKSDIPETTGGQNSVDVAYLNEAKELTSNIPSFCLLDTYDTTCTLYIYSHFNGEVKVDKVTYQKE</sequence>
<dbReference type="FunCoup" id="G8YRY1">
    <property type="interactions" value="1737"/>
</dbReference>
<organism evidence="6 7">
    <name type="scientific">Pichia sorbitophila (strain ATCC MYA-4447 / BCRC 22081 / CBS 7064 / NBRC 10061 / NRRL Y-12695)</name>
    <name type="common">Hybrid yeast</name>
    <dbReference type="NCBI Taxonomy" id="559304"/>
    <lineage>
        <taxon>Eukaryota</taxon>
        <taxon>Fungi</taxon>
        <taxon>Dikarya</taxon>
        <taxon>Ascomycota</taxon>
        <taxon>Saccharomycotina</taxon>
        <taxon>Pichiomycetes</taxon>
        <taxon>Debaryomycetaceae</taxon>
        <taxon>Millerozyma</taxon>
    </lineage>
</organism>
<dbReference type="Gene3D" id="3.60.21.10">
    <property type="match status" value="2"/>
</dbReference>
<keyword evidence="7" id="KW-1185">Reference proteome</keyword>
<dbReference type="Pfam" id="PF12850">
    <property type="entry name" value="Metallophos_2"/>
    <property type="match status" value="1"/>
</dbReference>
<dbReference type="NCBIfam" id="TIGR00040">
    <property type="entry name" value="yfcE"/>
    <property type="match status" value="1"/>
</dbReference>
<feature type="compositionally biased region" description="Basic and acidic residues" evidence="4">
    <location>
        <begin position="188"/>
        <end position="246"/>
    </location>
</feature>
<protein>
    <recommendedName>
        <fullName evidence="2 3">Vacuolar protein sorting-associated protein 29</fullName>
    </recommendedName>
</protein>
<dbReference type="InParanoid" id="G8YRY1"/>
<dbReference type="InterPro" id="IPR029052">
    <property type="entry name" value="Metallo-depent_PP-like"/>
</dbReference>
<evidence type="ECO:0000259" key="5">
    <source>
        <dbReference type="Pfam" id="PF12850"/>
    </source>
</evidence>
<dbReference type="InterPro" id="IPR024654">
    <property type="entry name" value="Calcineurin-like_PHP_lpxH"/>
</dbReference>
<dbReference type="InterPro" id="IPR000979">
    <property type="entry name" value="Phosphodiesterase_MJ0936/Vps29"/>
</dbReference>
<evidence type="ECO:0000256" key="1">
    <source>
        <dbReference type="ARBA" id="ARBA00005945"/>
    </source>
</evidence>
<evidence type="ECO:0000313" key="7">
    <source>
        <dbReference type="Proteomes" id="UP000005222"/>
    </source>
</evidence>
<evidence type="ECO:0000256" key="2">
    <source>
        <dbReference type="ARBA" id="ARBA00017767"/>
    </source>
</evidence>
<dbReference type="STRING" id="559304.G8YRY1"/>
<feature type="domain" description="Calcineurin-like phosphoesterase" evidence="5">
    <location>
        <begin position="38"/>
        <end position="161"/>
    </location>
</feature>